<gene>
    <name evidence="1" type="ORF">RFEPED_0082</name>
</gene>
<dbReference type="PATRIC" id="fig|1359196.3.peg.79"/>
<dbReference type="AlphaFoldDB" id="A0A0F3MPZ3"/>
<protein>
    <submittedName>
        <fullName evidence="1">Uncharacterized protein</fullName>
    </submittedName>
</protein>
<name>A0A0F3MPZ3_RICFI</name>
<dbReference type="Proteomes" id="UP000033475">
    <property type="component" value="Unassembled WGS sequence"/>
</dbReference>
<organism evidence="1 2">
    <name type="scientific">Rickettsia felis str. Pedreira</name>
    <dbReference type="NCBI Taxonomy" id="1359196"/>
    <lineage>
        <taxon>Bacteria</taxon>
        <taxon>Pseudomonadati</taxon>
        <taxon>Pseudomonadota</taxon>
        <taxon>Alphaproteobacteria</taxon>
        <taxon>Rickettsiales</taxon>
        <taxon>Rickettsiaceae</taxon>
        <taxon>Rickettsieae</taxon>
        <taxon>Rickettsia</taxon>
        <taxon>spotted fever group</taxon>
    </lineage>
</organism>
<accession>A0A0F3MPZ3</accession>
<dbReference type="EMBL" id="LANQ01000001">
    <property type="protein sequence ID" value="KJV57716.1"/>
    <property type="molecule type" value="Genomic_DNA"/>
</dbReference>
<sequence length="47" mass="5709">MIVIKRYFLGKINKIFERIVIHISKKTYNLQQKITIIKIILSKMYRA</sequence>
<reference evidence="1 2" key="1">
    <citation type="submission" date="2015-01" db="EMBL/GenBank/DDBJ databases">
        <title>Genome Sequencing of Rickettsiales.</title>
        <authorList>
            <person name="Daugherty S.C."/>
            <person name="Su Q."/>
            <person name="Abolude K."/>
            <person name="Beier-Sexton M."/>
            <person name="Carlyon J.A."/>
            <person name="Carter R."/>
            <person name="Day N.P."/>
            <person name="Dumler S.J."/>
            <person name="Dyachenko V."/>
            <person name="Godinez A."/>
            <person name="Kurtti T.J."/>
            <person name="Lichay M."/>
            <person name="Mullins K.E."/>
            <person name="Ott S."/>
            <person name="Pappas-Brown V."/>
            <person name="Paris D.H."/>
            <person name="Patel P."/>
            <person name="Richards A.L."/>
            <person name="Sadzewicz L."/>
            <person name="Sears K."/>
            <person name="Seidman D."/>
            <person name="Sengamalay N."/>
            <person name="Stenos J."/>
            <person name="Tallon L.J."/>
            <person name="Vincent G."/>
            <person name="Fraser C.M."/>
            <person name="Munderloh U."/>
            <person name="Dunning-Hotopp J.C."/>
        </authorList>
    </citation>
    <scope>NUCLEOTIDE SEQUENCE [LARGE SCALE GENOMIC DNA]</scope>
    <source>
        <strain evidence="1 2">Pedreira</strain>
    </source>
</reference>
<comment type="caution">
    <text evidence="1">The sequence shown here is derived from an EMBL/GenBank/DDBJ whole genome shotgun (WGS) entry which is preliminary data.</text>
</comment>
<evidence type="ECO:0000313" key="2">
    <source>
        <dbReference type="Proteomes" id="UP000033475"/>
    </source>
</evidence>
<evidence type="ECO:0000313" key="1">
    <source>
        <dbReference type="EMBL" id="KJV57716.1"/>
    </source>
</evidence>
<proteinExistence type="predicted"/>